<dbReference type="OrthoDB" id="10258312at2759"/>
<dbReference type="PANTHER" id="PTHR31935">
    <property type="entry name" value="COILED-COIL DOMAIN-CONTAINING PROTEIN 13"/>
    <property type="match status" value="1"/>
</dbReference>
<evidence type="ECO:0000313" key="3">
    <source>
        <dbReference type="EMBL" id="KAA0183501.1"/>
    </source>
</evidence>
<keyword evidence="1" id="KW-0175">Coiled coil</keyword>
<feature type="compositionally biased region" description="Basic and acidic residues" evidence="2">
    <location>
        <begin position="532"/>
        <end position="543"/>
    </location>
</feature>
<feature type="coiled-coil region" evidence="1">
    <location>
        <begin position="293"/>
        <end position="422"/>
    </location>
</feature>
<comment type="caution">
    <text evidence="3">The sequence shown here is derived from an EMBL/GenBank/DDBJ whole genome shotgun (WGS) entry which is preliminary data.</text>
</comment>
<evidence type="ECO:0000256" key="2">
    <source>
        <dbReference type="SAM" id="MobiDB-lite"/>
    </source>
</evidence>
<dbReference type="InterPro" id="IPR038929">
    <property type="entry name" value="CCDC13"/>
</dbReference>
<dbReference type="EMBL" id="LUCM01011761">
    <property type="protein sequence ID" value="KAA0183501.1"/>
    <property type="molecule type" value="Genomic_DNA"/>
</dbReference>
<gene>
    <name evidence="3" type="ORF">FBUS_00710</name>
</gene>
<sequence length="635" mass="72468">MVETSKDSRKSVTFGFPDSLNLHAISNEFSQGPDSTQCSNEANHDLLPKNLHTAKVPTHSTTYSVARPETLDIASVKVVELSKRLRELMACLLTERTKSRQLEDRVRVLDAVIRESRKPTNVGSTQSLRLSINPTGGEPGNFDQQNLSTKGTLEKLARSEEIIKTLRNENHTLKSDLREAKRVLELETGEKIDNINLWLRTILAERGGSSDRRGRSSGGWRGRQQQISLLRFKVKSLESRLNSLSPLPFHLNTNRNDELEDVYTMRKSGATTLGIESIFAESDFELPFNQRQIATDKSKITVLEKEITRLNDEIQSSKSRFAKTKARENSLSVEMQELKKKMAQLLEKGKHDDELITAMIDSNQKLQDTVKRKQDEIEQLQQKLRSETEKLVSSSLQKSSELEKLKKILFQKDDEIRELENMIRNNQSVSGCTEGQKCMSGTTTNEGGFYENKPLNEDTQKLKKQTRLTQIECDGMKKLVETLNDRVDSLLQENADLKYELSLKNLEDFAQVSNHRLSNHEQNEKNTVITKVETERGPDEKRNSASKKRNKIELERLLNRQFLIDTLSKCSLNAASANTVSKQMGMLQSALSSSYKEIESLRELREKLRSVRREDFNLLSEIVRQLRVASENDEL</sequence>
<dbReference type="AlphaFoldDB" id="A0A8E0RIT5"/>
<keyword evidence="4" id="KW-1185">Reference proteome</keyword>
<dbReference type="Proteomes" id="UP000728185">
    <property type="component" value="Unassembled WGS sequence"/>
</dbReference>
<feature type="coiled-coil region" evidence="1">
    <location>
        <begin position="156"/>
        <end position="183"/>
    </location>
</feature>
<proteinExistence type="predicted"/>
<feature type="region of interest" description="Disordered" evidence="2">
    <location>
        <begin position="120"/>
        <end position="146"/>
    </location>
</feature>
<reference evidence="3" key="1">
    <citation type="submission" date="2019-05" db="EMBL/GenBank/DDBJ databases">
        <title>Annotation for the trematode Fasciolopsis buski.</title>
        <authorList>
            <person name="Choi Y.-J."/>
        </authorList>
    </citation>
    <scope>NUCLEOTIDE SEQUENCE</scope>
    <source>
        <strain evidence="3">HT</strain>
        <tissue evidence="3">Whole worm</tissue>
    </source>
</reference>
<feature type="region of interest" description="Disordered" evidence="2">
    <location>
        <begin position="519"/>
        <end position="548"/>
    </location>
</feature>
<dbReference type="PANTHER" id="PTHR31935:SF1">
    <property type="entry name" value="COILED-COIL DOMAIN-CONTAINING PROTEIN 13"/>
    <property type="match status" value="1"/>
</dbReference>
<feature type="compositionally biased region" description="Polar residues" evidence="2">
    <location>
        <begin position="120"/>
        <end position="134"/>
    </location>
</feature>
<name>A0A8E0RIT5_9TREM</name>
<evidence type="ECO:0000313" key="4">
    <source>
        <dbReference type="Proteomes" id="UP000728185"/>
    </source>
</evidence>
<protein>
    <submittedName>
        <fullName evidence="3">Uncharacterized protein</fullName>
    </submittedName>
</protein>
<evidence type="ECO:0000256" key="1">
    <source>
        <dbReference type="SAM" id="Coils"/>
    </source>
</evidence>
<feature type="coiled-coil region" evidence="1">
    <location>
        <begin position="473"/>
        <end position="500"/>
    </location>
</feature>
<organism evidence="3 4">
    <name type="scientific">Fasciolopsis buskii</name>
    <dbReference type="NCBI Taxonomy" id="27845"/>
    <lineage>
        <taxon>Eukaryota</taxon>
        <taxon>Metazoa</taxon>
        <taxon>Spiralia</taxon>
        <taxon>Lophotrochozoa</taxon>
        <taxon>Platyhelminthes</taxon>
        <taxon>Trematoda</taxon>
        <taxon>Digenea</taxon>
        <taxon>Plagiorchiida</taxon>
        <taxon>Echinostomata</taxon>
        <taxon>Echinostomatoidea</taxon>
        <taxon>Fasciolidae</taxon>
        <taxon>Fasciolopsis</taxon>
    </lineage>
</organism>
<accession>A0A8E0RIT5</accession>